<gene>
    <name evidence="2" type="ORF">BLA13014_00430</name>
</gene>
<organism evidence="2 3">
    <name type="scientific">Burkholderia aenigmatica</name>
    <dbReference type="NCBI Taxonomy" id="2015348"/>
    <lineage>
        <taxon>Bacteria</taxon>
        <taxon>Pseudomonadati</taxon>
        <taxon>Pseudomonadota</taxon>
        <taxon>Betaproteobacteria</taxon>
        <taxon>Burkholderiales</taxon>
        <taxon>Burkholderiaceae</taxon>
        <taxon>Burkholderia</taxon>
        <taxon>Burkholderia cepacia complex</taxon>
    </lineage>
</organism>
<dbReference type="EMBL" id="CABVQC010000002">
    <property type="protein sequence ID" value="VWB15408.1"/>
    <property type="molecule type" value="Genomic_DNA"/>
</dbReference>
<sequence length="55" mass="6103">MTNETLLPMLVSAVLNAAVTWGVVKTQLAWLRRDVDSLLKIRDALLAQVLKLQGE</sequence>
<protein>
    <submittedName>
        <fullName evidence="2">Uncharacterized protein</fullName>
    </submittedName>
</protein>
<dbReference type="RefSeq" id="WP_175021045.1">
    <property type="nucleotide sequence ID" value="NZ_CABVQC010000002.1"/>
</dbReference>
<evidence type="ECO:0000256" key="1">
    <source>
        <dbReference type="SAM" id="Phobius"/>
    </source>
</evidence>
<proteinExistence type="predicted"/>
<accession>A0A6P2HCX9</accession>
<dbReference type="Proteomes" id="UP000494261">
    <property type="component" value="Unassembled WGS sequence"/>
</dbReference>
<evidence type="ECO:0000313" key="3">
    <source>
        <dbReference type="Proteomes" id="UP000494261"/>
    </source>
</evidence>
<dbReference type="AlphaFoldDB" id="A0A6P2HCX9"/>
<keyword evidence="1" id="KW-0472">Membrane</keyword>
<evidence type="ECO:0000313" key="2">
    <source>
        <dbReference type="EMBL" id="VWB15408.1"/>
    </source>
</evidence>
<name>A0A6P2HCX9_9BURK</name>
<feature type="transmembrane region" description="Helical" evidence="1">
    <location>
        <begin position="6"/>
        <end position="24"/>
    </location>
</feature>
<keyword evidence="1" id="KW-0812">Transmembrane</keyword>
<reference evidence="2 3" key="1">
    <citation type="submission" date="2019-09" db="EMBL/GenBank/DDBJ databases">
        <authorList>
            <person name="Depoorter E."/>
        </authorList>
    </citation>
    <scope>NUCLEOTIDE SEQUENCE [LARGE SCALE GENOMIC DNA]</scope>
    <source>
        <strain evidence="2">LMG 13014</strain>
    </source>
</reference>
<keyword evidence="1" id="KW-1133">Transmembrane helix</keyword>